<evidence type="ECO:0000256" key="1">
    <source>
        <dbReference type="ARBA" id="ARBA00023015"/>
    </source>
</evidence>
<dbReference type="PRINTS" id="PR00035">
    <property type="entry name" value="HTHGNTR"/>
</dbReference>
<accession>A0A3N4S4L3</accession>
<dbReference type="PROSITE" id="PS50949">
    <property type="entry name" value="HTH_GNTR"/>
    <property type="match status" value="1"/>
</dbReference>
<evidence type="ECO:0000256" key="4">
    <source>
        <dbReference type="SAM" id="MobiDB-lite"/>
    </source>
</evidence>
<dbReference type="EMBL" id="RKQG01000001">
    <property type="protein sequence ID" value="RPE33750.1"/>
    <property type="molecule type" value="Genomic_DNA"/>
</dbReference>
<protein>
    <submittedName>
        <fullName evidence="6">GntR family transcriptional regulator</fullName>
    </submittedName>
</protein>
<dbReference type="PANTHER" id="PTHR44846">
    <property type="entry name" value="MANNOSYL-D-GLYCERATE TRANSPORT/METABOLISM SYSTEM REPRESSOR MNGR-RELATED"/>
    <property type="match status" value="1"/>
</dbReference>
<feature type="domain" description="HTH gntR-type" evidence="5">
    <location>
        <begin position="9"/>
        <end position="79"/>
    </location>
</feature>
<proteinExistence type="predicted"/>
<sequence>MSLDPDDSRPPYQQVSSSLRASILTKKPGFETGDKLPSGPELAKHFGVARGTVDKALDLLRQEGLIVTRQGSGSFVRERTSRPVGLRPHLEAAFEQKHVTLDFAGFSSETLHNALIEPLDKVRSGRLAPESVAVRLLLPDTSAPMAVPVLVDGLQDEAALRERARDIALTNAKGIAHSVEVLAELGLVQSASVEVKVHRASSLFKLYILNRAEAFFGFYPLRERTVAIGGDSHTFFDVTGKDTTLFHHAMGPDDSSLGSQYVQQAQTWFDSVWSTIAYERQP</sequence>
<evidence type="ECO:0000259" key="5">
    <source>
        <dbReference type="PROSITE" id="PS50949"/>
    </source>
</evidence>
<organism evidence="6 7">
    <name type="scientific">Kitasatospora cineracea</name>
    <dbReference type="NCBI Taxonomy" id="88074"/>
    <lineage>
        <taxon>Bacteria</taxon>
        <taxon>Bacillati</taxon>
        <taxon>Actinomycetota</taxon>
        <taxon>Actinomycetes</taxon>
        <taxon>Kitasatosporales</taxon>
        <taxon>Streptomycetaceae</taxon>
        <taxon>Kitasatospora</taxon>
    </lineage>
</organism>
<dbReference type="InterPro" id="IPR050679">
    <property type="entry name" value="Bact_HTH_transcr_reg"/>
</dbReference>
<gene>
    <name evidence="6" type="ORF">EDD38_2047</name>
</gene>
<dbReference type="Proteomes" id="UP000266906">
    <property type="component" value="Unassembled WGS sequence"/>
</dbReference>
<feature type="region of interest" description="Disordered" evidence="4">
    <location>
        <begin position="1"/>
        <end position="38"/>
    </location>
</feature>
<dbReference type="InterPro" id="IPR036390">
    <property type="entry name" value="WH_DNA-bd_sf"/>
</dbReference>
<dbReference type="GO" id="GO:0003700">
    <property type="term" value="F:DNA-binding transcription factor activity"/>
    <property type="evidence" value="ECO:0007669"/>
    <property type="project" value="InterPro"/>
</dbReference>
<dbReference type="InterPro" id="IPR036388">
    <property type="entry name" value="WH-like_DNA-bd_sf"/>
</dbReference>
<keyword evidence="3" id="KW-0804">Transcription</keyword>
<reference evidence="6 7" key="1">
    <citation type="submission" date="2018-11" db="EMBL/GenBank/DDBJ databases">
        <title>Sequencing the genomes of 1000 actinobacteria strains.</title>
        <authorList>
            <person name="Klenk H.-P."/>
        </authorList>
    </citation>
    <scope>NUCLEOTIDE SEQUENCE [LARGE SCALE GENOMIC DNA]</scope>
    <source>
        <strain evidence="6 7">DSM 44781</strain>
    </source>
</reference>
<comment type="caution">
    <text evidence="6">The sequence shown here is derived from an EMBL/GenBank/DDBJ whole genome shotgun (WGS) entry which is preliminary data.</text>
</comment>
<dbReference type="Gene3D" id="1.10.10.10">
    <property type="entry name" value="Winged helix-like DNA-binding domain superfamily/Winged helix DNA-binding domain"/>
    <property type="match status" value="1"/>
</dbReference>
<dbReference type="RefSeq" id="WP_123817933.1">
    <property type="nucleotide sequence ID" value="NZ_RKQG01000001.1"/>
</dbReference>
<name>A0A3N4S4L3_9ACTN</name>
<keyword evidence="1" id="KW-0805">Transcription regulation</keyword>
<dbReference type="Pfam" id="PF00392">
    <property type="entry name" value="GntR"/>
    <property type="match status" value="1"/>
</dbReference>
<evidence type="ECO:0000256" key="2">
    <source>
        <dbReference type="ARBA" id="ARBA00023125"/>
    </source>
</evidence>
<dbReference type="SMART" id="SM00345">
    <property type="entry name" value="HTH_GNTR"/>
    <property type="match status" value="1"/>
</dbReference>
<dbReference type="SUPFAM" id="SSF46785">
    <property type="entry name" value="Winged helix' DNA-binding domain"/>
    <property type="match status" value="1"/>
</dbReference>
<dbReference type="PANTHER" id="PTHR44846:SF17">
    <property type="entry name" value="GNTR-FAMILY TRANSCRIPTIONAL REGULATOR"/>
    <property type="match status" value="1"/>
</dbReference>
<dbReference type="InterPro" id="IPR000524">
    <property type="entry name" value="Tscrpt_reg_HTH_GntR"/>
</dbReference>
<dbReference type="GO" id="GO:0045892">
    <property type="term" value="P:negative regulation of DNA-templated transcription"/>
    <property type="evidence" value="ECO:0007669"/>
    <property type="project" value="TreeGrafter"/>
</dbReference>
<evidence type="ECO:0000256" key="3">
    <source>
        <dbReference type="ARBA" id="ARBA00023163"/>
    </source>
</evidence>
<dbReference type="GO" id="GO:0003677">
    <property type="term" value="F:DNA binding"/>
    <property type="evidence" value="ECO:0007669"/>
    <property type="project" value="UniProtKB-KW"/>
</dbReference>
<evidence type="ECO:0000313" key="6">
    <source>
        <dbReference type="EMBL" id="RPE33750.1"/>
    </source>
</evidence>
<dbReference type="AlphaFoldDB" id="A0A3N4S4L3"/>
<dbReference type="CDD" id="cd07377">
    <property type="entry name" value="WHTH_GntR"/>
    <property type="match status" value="1"/>
</dbReference>
<keyword evidence="2" id="KW-0238">DNA-binding</keyword>
<keyword evidence="7" id="KW-1185">Reference proteome</keyword>
<feature type="compositionally biased region" description="Polar residues" evidence="4">
    <location>
        <begin position="11"/>
        <end position="20"/>
    </location>
</feature>
<evidence type="ECO:0000313" key="7">
    <source>
        <dbReference type="Proteomes" id="UP000266906"/>
    </source>
</evidence>